<sequence length="98" mass="11376">MEVIRLTHTVDDQREYANRIEPNALALNNAVHDLRAISAILAACDMKAIVRGVQRLLEINDQRTFYDLRRFCDRAAPTVFYCYGFLCTTHYALVLLKW</sequence>
<name>A0AAN8EZ55_TRICO</name>
<gene>
    <name evidence="1" type="ORF">GCK32_007473</name>
</gene>
<accession>A0AAN8EZ55</accession>
<evidence type="ECO:0000313" key="2">
    <source>
        <dbReference type="Proteomes" id="UP001331761"/>
    </source>
</evidence>
<organism evidence="1 2">
    <name type="scientific">Trichostrongylus colubriformis</name>
    <name type="common">Black scour worm</name>
    <dbReference type="NCBI Taxonomy" id="6319"/>
    <lineage>
        <taxon>Eukaryota</taxon>
        <taxon>Metazoa</taxon>
        <taxon>Ecdysozoa</taxon>
        <taxon>Nematoda</taxon>
        <taxon>Chromadorea</taxon>
        <taxon>Rhabditida</taxon>
        <taxon>Rhabditina</taxon>
        <taxon>Rhabditomorpha</taxon>
        <taxon>Strongyloidea</taxon>
        <taxon>Trichostrongylidae</taxon>
        <taxon>Trichostrongylus</taxon>
    </lineage>
</organism>
<keyword evidence="2" id="KW-1185">Reference proteome</keyword>
<evidence type="ECO:0000313" key="1">
    <source>
        <dbReference type="EMBL" id="KAK5967370.1"/>
    </source>
</evidence>
<comment type="caution">
    <text evidence="1">The sequence shown here is derived from an EMBL/GenBank/DDBJ whole genome shotgun (WGS) entry which is preliminary data.</text>
</comment>
<dbReference type="Proteomes" id="UP001331761">
    <property type="component" value="Unassembled WGS sequence"/>
</dbReference>
<proteinExistence type="predicted"/>
<dbReference type="AlphaFoldDB" id="A0AAN8EZ55"/>
<reference evidence="1 2" key="1">
    <citation type="submission" date="2019-10" db="EMBL/GenBank/DDBJ databases">
        <title>Assembly and Annotation for the nematode Trichostrongylus colubriformis.</title>
        <authorList>
            <person name="Martin J."/>
        </authorList>
    </citation>
    <scope>NUCLEOTIDE SEQUENCE [LARGE SCALE GENOMIC DNA]</scope>
    <source>
        <strain evidence="1">G859</strain>
        <tissue evidence="1">Whole worm</tissue>
    </source>
</reference>
<dbReference type="EMBL" id="WIXE01022564">
    <property type="protein sequence ID" value="KAK5967370.1"/>
    <property type="molecule type" value="Genomic_DNA"/>
</dbReference>
<protein>
    <submittedName>
        <fullName evidence="1">Uncharacterized protein</fullName>
    </submittedName>
</protein>